<evidence type="ECO:0000256" key="2">
    <source>
        <dbReference type="ARBA" id="ARBA00022679"/>
    </source>
</evidence>
<feature type="active site" description="Proton acceptor" evidence="4">
    <location>
        <position position="377"/>
    </location>
</feature>
<gene>
    <name evidence="8" type="ORF">CZ674_10705</name>
</gene>
<feature type="domain" description="Thiolase N-terminal" evidence="6">
    <location>
        <begin position="7"/>
        <end position="260"/>
    </location>
</feature>
<dbReference type="InterPro" id="IPR002155">
    <property type="entry name" value="Thiolase"/>
</dbReference>
<comment type="similarity">
    <text evidence="1 5">Belongs to the thiolase-like superfamily. Thiolase family.</text>
</comment>
<dbReference type="EC" id="2.3.1.16" evidence="8"/>
<evidence type="ECO:0000256" key="3">
    <source>
        <dbReference type="ARBA" id="ARBA00023315"/>
    </source>
</evidence>
<dbReference type="NCBIfam" id="TIGR01930">
    <property type="entry name" value="AcCoA-C-Actrans"/>
    <property type="match status" value="1"/>
</dbReference>
<dbReference type="PIRSF" id="PIRSF000429">
    <property type="entry name" value="Ac-CoA_Ac_transf"/>
    <property type="match status" value="1"/>
</dbReference>
<dbReference type="PANTHER" id="PTHR43365:SF1">
    <property type="entry name" value="ACETYL-COA C-ACYLTRANSFERASE"/>
    <property type="match status" value="1"/>
</dbReference>
<dbReference type="InterPro" id="IPR020616">
    <property type="entry name" value="Thiolase_N"/>
</dbReference>
<dbReference type="InterPro" id="IPR016039">
    <property type="entry name" value="Thiolase-like"/>
</dbReference>
<dbReference type="Proteomes" id="UP000195787">
    <property type="component" value="Unassembled WGS sequence"/>
</dbReference>
<dbReference type="PANTHER" id="PTHR43365">
    <property type="entry name" value="BLR7806 PROTEIN"/>
    <property type="match status" value="1"/>
</dbReference>
<protein>
    <submittedName>
        <fullName evidence="8">3-ketoacyl-CoA thiolase @ Acetyl-CoA acetyltransferase</fullName>
        <ecNumber evidence="8">2.3.1.16</ecNumber>
        <ecNumber evidence="8">2.3.1.9</ecNumber>
    </submittedName>
</protein>
<dbReference type="EC" id="2.3.1.9" evidence="8"/>
<dbReference type="PROSITE" id="PS00737">
    <property type="entry name" value="THIOLASE_2"/>
    <property type="match status" value="1"/>
</dbReference>
<feature type="active site" description="Proton acceptor" evidence="4">
    <location>
        <position position="347"/>
    </location>
</feature>
<dbReference type="SUPFAM" id="SSF53901">
    <property type="entry name" value="Thiolase-like"/>
    <property type="match status" value="2"/>
</dbReference>
<evidence type="ECO:0000256" key="4">
    <source>
        <dbReference type="PIRSR" id="PIRSR000429-1"/>
    </source>
</evidence>
<dbReference type="GO" id="GO:0003985">
    <property type="term" value="F:acetyl-CoA C-acetyltransferase activity"/>
    <property type="evidence" value="ECO:0007669"/>
    <property type="project" value="UniProtKB-EC"/>
</dbReference>
<evidence type="ECO:0000256" key="1">
    <source>
        <dbReference type="ARBA" id="ARBA00010982"/>
    </source>
</evidence>
<feature type="active site" description="Acyl-thioester intermediate" evidence="4">
    <location>
        <position position="93"/>
    </location>
</feature>
<dbReference type="Gene3D" id="3.40.47.10">
    <property type="match status" value="2"/>
</dbReference>
<dbReference type="Pfam" id="PF02803">
    <property type="entry name" value="Thiolase_C"/>
    <property type="match status" value="1"/>
</dbReference>
<dbReference type="InterPro" id="IPR020613">
    <property type="entry name" value="Thiolase_CS"/>
</dbReference>
<keyword evidence="9" id="KW-1185">Reference proteome</keyword>
<proteinExistence type="inferred from homology"/>
<dbReference type="AlphaFoldDB" id="A0A1R4GC12"/>
<dbReference type="CDD" id="cd00751">
    <property type="entry name" value="thiolase"/>
    <property type="match status" value="1"/>
</dbReference>
<evidence type="ECO:0000313" key="8">
    <source>
        <dbReference type="EMBL" id="SJM65734.1"/>
    </source>
</evidence>
<name>A0A1R4GC12_9MICO</name>
<dbReference type="EMBL" id="FUHU01000043">
    <property type="protein sequence ID" value="SJM65734.1"/>
    <property type="molecule type" value="Genomic_DNA"/>
</dbReference>
<accession>A0A1R4GC12</accession>
<evidence type="ECO:0000256" key="5">
    <source>
        <dbReference type="RuleBase" id="RU003557"/>
    </source>
</evidence>
<feature type="domain" description="Thiolase C-terminal" evidence="7">
    <location>
        <begin position="269"/>
        <end position="390"/>
    </location>
</feature>
<evidence type="ECO:0000313" key="9">
    <source>
        <dbReference type="Proteomes" id="UP000195787"/>
    </source>
</evidence>
<evidence type="ECO:0000259" key="7">
    <source>
        <dbReference type="Pfam" id="PF02803"/>
    </source>
</evidence>
<dbReference type="Pfam" id="PF00108">
    <property type="entry name" value="Thiolase_N"/>
    <property type="match status" value="1"/>
</dbReference>
<evidence type="ECO:0000259" key="6">
    <source>
        <dbReference type="Pfam" id="PF00108"/>
    </source>
</evidence>
<sequence>MERVNTVIVDTVRTGSGKGKPGGSLSHLHPAALLGDVIAALVEITGVDPDRIDDVYAGCVSQFGMQTQNIARTAALAAGLPVSVPGTTIDRQCGSSQQALQFAHAAIAAGHADAIIVCGVEMMSTHPIGAAAGDRDPIAQSVHERFGGLVHQGIGAELIAARYGISREHSDEFAARSHRLAHEYAKFHNDDILAVSTPTGLHDRDETVRASTIVEKLAGLSPVFVDNAVQQRFPEISWQITAGNSSPLTDGASALLVTSERFAAEFDLEPRARVVSSVAVGSDPIEMLTGVIPATEKLLARTGMTLDQIDAYEVNEAFAPVPLAWLDAVGADPDRLNIAGGAIALGHPLGATGAKLAGTLVHALEHTEGRYGLQTMCEGGGMANATLIERI</sequence>
<keyword evidence="2 5" id="KW-0808">Transferase</keyword>
<dbReference type="InterPro" id="IPR020617">
    <property type="entry name" value="Thiolase_C"/>
</dbReference>
<organism evidence="8 9">
    <name type="scientific">Agrococcus casei LMG 22410</name>
    <dbReference type="NCBI Taxonomy" id="1255656"/>
    <lineage>
        <taxon>Bacteria</taxon>
        <taxon>Bacillati</taxon>
        <taxon>Actinomycetota</taxon>
        <taxon>Actinomycetes</taxon>
        <taxon>Micrococcales</taxon>
        <taxon>Microbacteriaceae</taxon>
        <taxon>Agrococcus</taxon>
    </lineage>
</organism>
<keyword evidence="3 5" id="KW-0012">Acyltransferase</keyword>
<reference evidence="8 9" key="1">
    <citation type="submission" date="2017-02" db="EMBL/GenBank/DDBJ databases">
        <authorList>
            <person name="Peterson S.W."/>
        </authorList>
    </citation>
    <scope>NUCLEOTIDE SEQUENCE [LARGE SCALE GENOMIC DNA]</scope>
    <source>
        <strain evidence="8 9">LMG 22410</strain>
    </source>
</reference>